<reference evidence="5 6" key="1">
    <citation type="submission" date="2017-09" db="EMBL/GenBank/DDBJ databases">
        <title>Depth-based differentiation of microbial function through sediment-hosted aquifers and enrichment of novel symbionts in the deep terrestrial subsurface.</title>
        <authorList>
            <person name="Probst A.J."/>
            <person name="Ladd B."/>
            <person name="Jarett J.K."/>
            <person name="Geller-Mcgrath D.E."/>
            <person name="Sieber C.M."/>
            <person name="Emerson J.B."/>
            <person name="Anantharaman K."/>
            <person name="Thomas B.C."/>
            <person name="Malmstrom R."/>
            <person name="Stieglmeier M."/>
            <person name="Klingl A."/>
            <person name="Woyke T."/>
            <person name="Ryan C.M."/>
            <person name="Banfield J.F."/>
        </authorList>
    </citation>
    <scope>NUCLEOTIDE SEQUENCE [LARGE SCALE GENOMIC DNA]</scope>
    <source>
        <strain evidence="5">CG11_big_fil_rev_8_21_14_0_20_42_13</strain>
    </source>
</reference>
<dbReference type="GO" id="GO:0009117">
    <property type="term" value="P:nucleotide metabolic process"/>
    <property type="evidence" value="ECO:0007669"/>
    <property type="project" value="UniProtKB-KW"/>
</dbReference>
<comment type="catalytic activity">
    <reaction evidence="4">
        <text>a 2'-deoxyribonucleoside 5'-triphosphate + H2O = a 2'-deoxyribonucleoside 5'-phosphate + diphosphate + H(+)</text>
        <dbReference type="Rhea" id="RHEA:44644"/>
        <dbReference type="ChEBI" id="CHEBI:15377"/>
        <dbReference type="ChEBI" id="CHEBI:15378"/>
        <dbReference type="ChEBI" id="CHEBI:33019"/>
        <dbReference type="ChEBI" id="CHEBI:61560"/>
        <dbReference type="ChEBI" id="CHEBI:65317"/>
        <dbReference type="EC" id="3.6.1.9"/>
    </reaction>
</comment>
<dbReference type="Pfam" id="PF02545">
    <property type="entry name" value="Maf"/>
    <property type="match status" value="1"/>
</dbReference>
<evidence type="ECO:0000256" key="4">
    <source>
        <dbReference type="HAMAP-Rule" id="MF_00528"/>
    </source>
</evidence>
<comment type="caution">
    <text evidence="4">Lacks conserved residue(s) required for the propagation of feature annotation.</text>
</comment>
<dbReference type="Gene3D" id="3.90.950.10">
    <property type="match status" value="1"/>
</dbReference>
<organism evidence="5 6">
    <name type="scientific">Candidatus Ghiorseimicrobium undicola</name>
    <dbReference type="NCBI Taxonomy" id="1974746"/>
    <lineage>
        <taxon>Bacteria</taxon>
        <taxon>Pseudomonadati</taxon>
        <taxon>Candidatus Omnitrophota</taxon>
        <taxon>Candidatus Ghiorseimicrobium</taxon>
    </lineage>
</organism>
<dbReference type="AlphaFoldDB" id="A0A2H0LZI1"/>
<dbReference type="InterPro" id="IPR029001">
    <property type="entry name" value="ITPase-like_fam"/>
</dbReference>
<evidence type="ECO:0000256" key="2">
    <source>
        <dbReference type="ARBA" id="ARBA00022801"/>
    </source>
</evidence>
<dbReference type="CDD" id="cd00555">
    <property type="entry name" value="Maf"/>
    <property type="match status" value="1"/>
</dbReference>
<comment type="caution">
    <text evidence="5">The sequence shown here is derived from an EMBL/GenBank/DDBJ whole genome shotgun (WGS) entry which is preliminary data.</text>
</comment>
<comment type="similarity">
    <text evidence="4">Belongs to the Maf family.</text>
</comment>
<accession>A0A2H0LZI1</accession>
<keyword evidence="4" id="KW-0963">Cytoplasm</keyword>
<feature type="active site" description="Proton acceptor" evidence="4">
    <location>
        <position position="70"/>
    </location>
</feature>
<dbReference type="GO" id="GO:0005737">
    <property type="term" value="C:cytoplasm"/>
    <property type="evidence" value="ECO:0007669"/>
    <property type="project" value="UniProtKB-SubCell"/>
</dbReference>
<dbReference type="HAMAP" id="MF_00528">
    <property type="entry name" value="Maf"/>
    <property type="match status" value="1"/>
</dbReference>
<comment type="cofactor">
    <cofactor evidence="1 4">
        <name>a divalent metal cation</name>
        <dbReference type="ChEBI" id="CHEBI:60240"/>
    </cofactor>
</comment>
<dbReference type="Proteomes" id="UP000229641">
    <property type="component" value="Unassembled WGS sequence"/>
</dbReference>
<comment type="function">
    <text evidence="4">Nucleoside triphosphate pyrophosphatase. May have a dual role in cell division arrest and in preventing the incorporation of modified nucleotides into cellular nucleic acids.</text>
</comment>
<protein>
    <recommendedName>
        <fullName evidence="4">Nucleoside triphosphate pyrophosphatase</fullName>
        <ecNumber evidence="4">3.6.1.9</ecNumber>
    </recommendedName>
    <alternativeName>
        <fullName evidence="4">Nucleotide pyrophosphatase</fullName>
        <shortName evidence="4">Nucleotide PPase</shortName>
    </alternativeName>
</protein>
<keyword evidence="3 4" id="KW-0546">Nucleotide metabolism</keyword>
<dbReference type="EMBL" id="PCWA01000015">
    <property type="protein sequence ID" value="PIQ89833.1"/>
    <property type="molecule type" value="Genomic_DNA"/>
</dbReference>
<gene>
    <name evidence="5" type="primary">maf</name>
    <name evidence="5" type="ORF">COV72_01330</name>
</gene>
<evidence type="ECO:0000313" key="6">
    <source>
        <dbReference type="Proteomes" id="UP000229641"/>
    </source>
</evidence>
<dbReference type="SUPFAM" id="SSF52972">
    <property type="entry name" value="ITPase-like"/>
    <property type="match status" value="1"/>
</dbReference>
<keyword evidence="2 4" id="KW-0378">Hydrolase</keyword>
<dbReference type="EC" id="3.6.1.9" evidence="4"/>
<dbReference type="InterPro" id="IPR003697">
    <property type="entry name" value="Maf-like"/>
</dbReference>
<evidence type="ECO:0000256" key="1">
    <source>
        <dbReference type="ARBA" id="ARBA00001968"/>
    </source>
</evidence>
<sequence length="193" mass="21489">MKPLILASKSRARAELLKKCGFKFKIFPSNARELKVLPHHAVKEILIKNALNKAKTVSGYFKKGAVIAADTVVLQGGRIFGKPSNLKDAFLTIKRLSNAPSSVYTGLAVIDIENKKGYVDYCKTKVWLSKLSDKEIKNYLKNSKGRHINFAGGFDIQGRGSLFIERIEGCFYNVVGLPLPKLYKLLKKCGIEI</sequence>
<comment type="subcellular location">
    <subcellularLocation>
        <location evidence="4">Cytoplasm</location>
    </subcellularLocation>
</comment>
<dbReference type="PANTHER" id="PTHR43213:SF5">
    <property type="entry name" value="BIFUNCTIONAL DTTP_UTP PYROPHOSPHATASE_METHYLTRANSFERASE PROTEIN-RELATED"/>
    <property type="match status" value="1"/>
</dbReference>
<evidence type="ECO:0000313" key="5">
    <source>
        <dbReference type="EMBL" id="PIQ89833.1"/>
    </source>
</evidence>
<dbReference type="PANTHER" id="PTHR43213">
    <property type="entry name" value="BIFUNCTIONAL DTTP/UTP PYROPHOSPHATASE/METHYLTRANSFERASE PROTEIN-RELATED"/>
    <property type="match status" value="1"/>
</dbReference>
<name>A0A2H0LZI1_9BACT</name>
<dbReference type="NCBIfam" id="TIGR00172">
    <property type="entry name" value="maf"/>
    <property type="match status" value="1"/>
</dbReference>
<dbReference type="PIRSF" id="PIRSF006305">
    <property type="entry name" value="Maf"/>
    <property type="match status" value="1"/>
</dbReference>
<evidence type="ECO:0000256" key="3">
    <source>
        <dbReference type="ARBA" id="ARBA00023080"/>
    </source>
</evidence>
<proteinExistence type="inferred from homology"/>
<dbReference type="GO" id="GO:0047429">
    <property type="term" value="F:nucleoside triphosphate diphosphatase activity"/>
    <property type="evidence" value="ECO:0007669"/>
    <property type="project" value="UniProtKB-EC"/>
</dbReference>
<comment type="catalytic activity">
    <reaction evidence="4">
        <text>a ribonucleoside 5'-triphosphate + H2O = a ribonucleoside 5'-phosphate + diphosphate + H(+)</text>
        <dbReference type="Rhea" id="RHEA:23996"/>
        <dbReference type="ChEBI" id="CHEBI:15377"/>
        <dbReference type="ChEBI" id="CHEBI:15378"/>
        <dbReference type="ChEBI" id="CHEBI:33019"/>
        <dbReference type="ChEBI" id="CHEBI:58043"/>
        <dbReference type="ChEBI" id="CHEBI:61557"/>
        <dbReference type="EC" id="3.6.1.9"/>
    </reaction>
</comment>